<keyword evidence="3" id="KW-0515">Mutator protein</keyword>
<dbReference type="EC" id="3.6.1.55" evidence="12"/>
<dbReference type="GO" id="GO:0044716">
    <property type="term" value="F:8-oxo-GDP phosphatase activity"/>
    <property type="evidence" value="ECO:0007669"/>
    <property type="project" value="TreeGrafter"/>
</dbReference>
<dbReference type="AlphaFoldDB" id="A0AAE2SAQ2"/>
<sequence>MINVVCAVLMDAEGRWLCCQRPEGKSLAGKWEFPGGKIEPGETAPEALRREIEEELGCLVHVQQELSTVEHHYEDFSIRLTPYLCVLEEGVPVAREHTEIRWVAGTHLAALDWAAADVPIWQEVLARG</sequence>
<comment type="cofactor">
    <cofactor evidence="1">
        <name>Mg(2+)</name>
        <dbReference type="ChEBI" id="CHEBI:18420"/>
    </cofactor>
</comment>
<protein>
    <recommendedName>
        <fullName evidence="13">8-oxo-dGTP diphosphatase</fullName>
        <ecNumber evidence="12">3.6.1.55</ecNumber>
    </recommendedName>
    <alternativeName>
        <fullName evidence="16">7,8-dihydro-8-oxoguanine-triphosphatase</fullName>
    </alternativeName>
    <alternativeName>
        <fullName evidence="15">Mutator protein MutT</fullName>
    </alternativeName>
    <alternativeName>
        <fullName evidence="14">dGTP pyrophosphohydrolase</fullName>
    </alternativeName>
</protein>
<evidence type="ECO:0000256" key="15">
    <source>
        <dbReference type="ARBA" id="ARBA00041979"/>
    </source>
</evidence>
<evidence type="ECO:0000256" key="11">
    <source>
        <dbReference type="ARBA" id="ARBA00036904"/>
    </source>
</evidence>
<evidence type="ECO:0000256" key="8">
    <source>
        <dbReference type="ARBA" id="ARBA00022842"/>
    </source>
</evidence>
<reference evidence="18" key="1">
    <citation type="submission" date="2021-01" db="EMBL/GenBank/DDBJ databases">
        <title>Modified the classification status of verrucomicrobia.</title>
        <authorList>
            <person name="Feng X."/>
        </authorList>
    </citation>
    <scope>NUCLEOTIDE SEQUENCE</scope>
    <source>
        <strain evidence="18">5K15</strain>
    </source>
</reference>
<evidence type="ECO:0000256" key="12">
    <source>
        <dbReference type="ARBA" id="ARBA00038905"/>
    </source>
</evidence>
<feature type="domain" description="Nudix hydrolase" evidence="17">
    <location>
        <begin position="1"/>
        <end position="126"/>
    </location>
</feature>
<dbReference type="GO" id="GO:0046872">
    <property type="term" value="F:metal ion binding"/>
    <property type="evidence" value="ECO:0007669"/>
    <property type="project" value="UniProtKB-KW"/>
</dbReference>
<organism evidence="18 19">
    <name type="scientific">Oceaniferula flava</name>
    <dbReference type="NCBI Taxonomy" id="2800421"/>
    <lineage>
        <taxon>Bacteria</taxon>
        <taxon>Pseudomonadati</taxon>
        <taxon>Verrucomicrobiota</taxon>
        <taxon>Verrucomicrobiia</taxon>
        <taxon>Verrucomicrobiales</taxon>
        <taxon>Verrucomicrobiaceae</taxon>
        <taxon>Oceaniferula</taxon>
    </lineage>
</organism>
<dbReference type="GO" id="GO:0006260">
    <property type="term" value="P:DNA replication"/>
    <property type="evidence" value="ECO:0007669"/>
    <property type="project" value="UniProtKB-KW"/>
</dbReference>
<dbReference type="RefSeq" id="WP_309489262.1">
    <property type="nucleotide sequence ID" value="NZ_JAENIG010000003.1"/>
</dbReference>
<dbReference type="PROSITE" id="PS51462">
    <property type="entry name" value="NUDIX"/>
    <property type="match status" value="1"/>
</dbReference>
<evidence type="ECO:0000259" key="17">
    <source>
        <dbReference type="PROSITE" id="PS51462"/>
    </source>
</evidence>
<comment type="similarity">
    <text evidence="2">Belongs to the Nudix hydrolase family.</text>
</comment>
<keyword evidence="4" id="KW-0235">DNA replication</keyword>
<evidence type="ECO:0000256" key="5">
    <source>
        <dbReference type="ARBA" id="ARBA00022723"/>
    </source>
</evidence>
<dbReference type="CDD" id="cd03425">
    <property type="entry name" value="NUDIX_MutT_NudA_like"/>
    <property type="match status" value="1"/>
</dbReference>
<evidence type="ECO:0000313" key="18">
    <source>
        <dbReference type="EMBL" id="MBK1854656.1"/>
    </source>
</evidence>
<evidence type="ECO:0000256" key="1">
    <source>
        <dbReference type="ARBA" id="ARBA00001946"/>
    </source>
</evidence>
<dbReference type="PANTHER" id="PTHR47707:SF1">
    <property type="entry name" value="NUDIX HYDROLASE FAMILY PROTEIN"/>
    <property type="match status" value="1"/>
</dbReference>
<dbReference type="InterPro" id="IPR020084">
    <property type="entry name" value="NUDIX_hydrolase_CS"/>
</dbReference>
<dbReference type="PROSITE" id="PS00893">
    <property type="entry name" value="NUDIX_BOX"/>
    <property type="match status" value="1"/>
</dbReference>
<keyword evidence="19" id="KW-1185">Reference proteome</keyword>
<dbReference type="Proteomes" id="UP000634206">
    <property type="component" value="Unassembled WGS sequence"/>
</dbReference>
<accession>A0AAE2SAQ2</accession>
<evidence type="ECO:0000256" key="13">
    <source>
        <dbReference type="ARBA" id="ARBA00040794"/>
    </source>
</evidence>
<gene>
    <name evidence="18" type="ORF">JIN83_06775</name>
</gene>
<dbReference type="GO" id="GO:0006281">
    <property type="term" value="P:DNA repair"/>
    <property type="evidence" value="ECO:0007669"/>
    <property type="project" value="UniProtKB-KW"/>
</dbReference>
<evidence type="ECO:0000256" key="9">
    <source>
        <dbReference type="ARBA" id="ARBA00023204"/>
    </source>
</evidence>
<dbReference type="GO" id="GO:0008413">
    <property type="term" value="F:8-oxo-7,8-dihydroguanosine triphosphate pyrophosphatase activity"/>
    <property type="evidence" value="ECO:0007669"/>
    <property type="project" value="TreeGrafter"/>
</dbReference>
<dbReference type="InterPro" id="IPR047127">
    <property type="entry name" value="MutT-like"/>
</dbReference>
<dbReference type="Pfam" id="PF14815">
    <property type="entry name" value="NUDIX_4"/>
    <property type="match status" value="1"/>
</dbReference>
<name>A0AAE2SAQ2_9BACT</name>
<proteinExistence type="inferred from homology"/>
<evidence type="ECO:0000256" key="3">
    <source>
        <dbReference type="ARBA" id="ARBA00022457"/>
    </source>
</evidence>
<dbReference type="SUPFAM" id="SSF55811">
    <property type="entry name" value="Nudix"/>
    <property type="match status" value="1"/>
</dbReference>
<dbReference type="GO" id="GO:0044715">
    <property type="term" value="F:8-oxo-dGDP phosphatase activity"/>
    <property type="evidence" value="ECO:0007669"/>
    <property type="project" value="TreeGrafter"/>
</dbReference>
<evidence type="ECO:0000313" key="19">
    <source>
        <dbReference type="Proteomes" id="UP000634206"/>
    </source>
</evidence>
<evidence type="ECO:0000256" key="14">
    <source>
        <dbReference type="ARBA" id="ARBA00041592"/>
    </source>
</evidence>
<comment type="catalytic activity">
    <reaction evidence="10">
        <text>8-oxo-dGTP + H2O = 8-oxo-dGMP + diphosphate + H(+)</text>
        <dbReference type="Rhea" id="RHEA:31575"/>
        <dbReference type="ChEBI" id="CHEBI:15377"/>
        <dbReference type="ChEBI" id="CHEBI:15378"/>
        <dbReference type="ChEBI" id="CHEBI:33019"/>
        <dbReference type="ChEBI" id="CHEBI:63224"/>
        <dbReference type="ChEBI" id="CHEBI:77896"/>
        <dbReference type="EC" id="3.6.1.55"/>
    </reaction>
</comment>
<dbReference type="InterPro" id="IPR029119">
    <property type="entry name" value="MutY_C"/>
</dbReference>
<evidence type="ECO:0000256" key="10">
    <source>
        <dbReference type="ARBA" id="ARBA00035861"/>
    </source>
</evidence>
<comment type="catalytic activity">
    <reaction evidence="11">
        <text>8-oxo-GTP + H2O = 8-oxo-GMP + diphosphate + H(+)</text>
        <dbReference type="Rhea" id="RHEA:67616"/>
        <dbReference type="ChEBI" id="CHEBI:15377"/>
        <dbReference type="ChEBI" id="CHEBI:15378"/>
        <dbReference type="ChEBI" id="CHEBI:33019"/>
        <dbReference type="ChEBI" id="CHEBI:143553"/>
        <dbReference type="ChEBI" id="CHEBI:145694"/>
    </reaction>
</comment>
<evidence type="ECO:0000256" key="16">
    <source>
        <dbReference type="ARBA" id="ARBA00042798"/>
    </source>
</evidence>
<dbReference type="PRINTS" id="PR00502">
    <property type="entry name" value="NUDIXFAMILY"/>
</dbReference>
<keyword evidence="9" id="KW-0234">DNA repair</keyword>
<dbReference type="Gene3D" id="3.90.79.10">
    <property type="entry name" value="Nucleoside Triphosphate Pyrophosphohydrolase"/>
    <property type="match status" value="1"/>
</dbReference>
<dbReference type="InterPro" id="IPR015797">
    <property type="entry name" value="NUDIX_hydrolase-like_dom_sf"/>
</dbReference>
<dbReference type="PANTHER" id="PTHR47707">
    <property type="entry name" value="8-OXO-DGTP DIPHOSPHATASE"/>
    <property type="match status" value="1"/>
</dbReference>
<keyword evidence="5" id="KW-0479">Metal-binding</keyword>
<dbReference type="InterPro" id="IPR020476">
    <property type="entry name" value="Nudix_hydrolase"/>
</dbReference>
<comment type="caution">
    <text evidence="18">The sequence shown here is derived from an EMBL/GenBank/DDBJ whole genome shotgun (WGS) entry which is preliminary data.</text>
</comment>
<keyword evidence="8" id="KW-0460">Magnesium</keyword>
<dbReference type="InterPro" id="IPR000086">
    <property type="entry name" value="NUDIX_hydrolase_dom"/>
</dbReference>
<evidence type="ECO:0000256" key="6">
    <source>
        <dbReference type="ARBA" id="ARBA00022763"/>
    </source>
</evidence>
<keyword evidence="7" id="KW-0378">Hydrolase</keyword>
<dbReference type="EMBL" id="JAENIG010000003">
    <property type="protein sequence ID" value="MBK1854656.1"/>
    <property type="molecule type" value="Genomic_DNA"/>
</dbReference>
<dbReference type="GO" id="GO:0035539">
    <property type="term" value="F:8-oxo-7,8-dihydrodeoxyguanosine triphosphate pyrophosphatase activity"/>
    <property type="evidence" value="ECO:0007669"/>
    <property type="project" value="UniProtKB-EC"/>
</dbReference>
<evidence type="ECO:0000256" key="4">
    <source>
        <dbReference type="ARBA" id="ARBA00022705"/>
    </source>
</evidence>
<evidence type="ECO:0000256" key="7">
    <source>
        <dbReference type="ARBA" id="ARBA00022801"/>
    </source>
</evidence>
<evidence type="ECO:0000256" key="2">
    <source>
        <dbReference type="ARBA" id="ARBA00005582"/>
    </source>
</evidence>
<keyword evidence="6" id="KW-0227">DNA damage</keyword>